<protein>
    <recommendedName>
        <fullName evidence="3">ATPase AAA</fullName>
    </recommendedName>
</protein>
<evidence type="ECO:0000313" key="2">
    <source>
        <dbReference type="Proteomes" id="UP001321766"/>
    </source>
</evidence>
<keyword evidence="2" id="KW-1185">Reference proteome</keyword>
<evidence type="ECO:0008006" key="3">
    <source>
        <dbReference type="Google" id="ProtNLM"/>
    </source>
</evidence>
<name>A0ABN6SE94_9BIFI</name>
<sequence>MAKDDGPSSTAEIAKRLKKSQTYANTYRARLLEDDVIKNAGWGRVDFAIPYLRQYLRKHDAYYMQQE</sequence>
<dbReference type="Pfam" id="PF13412">
    <property type="entry name" value="HTH_24"/>
    <property type="match status" value="1"/>
</dbReference>
<dbReference type="Proteomes" id="UP001321766">
    <property type="component" value="Chromosome"/>
</dbReference>
<accession>A0ABN6SE94</accession>
<proteinExistence type="predicted"/>
<dbReference type="EMBL" id="AP026798">
    <property type="protein sequence ID" value="BDR53462.1"/>
    <property type="molecule type" value="Genomic_DNA"/>
</dbReference>
<organism evidence="1 2">
    <name type="scientific">Bombiscardovia nodaiensis</name>
    <dbReference type="NCBI Taxonomy" id="2932181"/>
    <lineage>
        <taxon>Bacteria</taxon>
        <taxon>Bacillati</taxon>
        <taxon>Actinomycetota</taxon>
        <taxon>Actinomycetes</taxon>
        <taxon>Bifidobacteriales</taxon>
        <taxon>Bifidobacteriaceae</taxon>
        <taxon>Bombiscardovia</taxon>
    </lineage>
</organism>
<evidence type="ECO:0000313" key="1">
    <source>
        <dbReference type="EMBL" id="BDR53462.1"/>
    </source>
</evidence>
<gene>
    <name evidence="1" type="ORF">KIM372_13690</name>
</gene>
<reference evidence="1 2" key="1">
    <citation type="journal article" date="2023" name="Microbiol. Spectr.">
        <title>Symbiosis of Carpenter Bees with Uncharacterized Lactic Acid Bacteria Showing NAD Auxotrophy.</title>
        <authorList>
            <person name="Kawasaki S."/>
            <person name="Ozawa K."/>
            <person name="Mori T."/>
            <person name="Yamamoto A."/>
            <person name="Ito M."/>
            <person name="Ohkuma M."/>
            <person name="Sakamoto M."/>
            <person name="Matsutani M."/>
        </authorList>
    </citation>
    <scope>NUCLEOTIDE SEQUENCE [LARGE SCALE GENOMIC DNA]</scope>
    <source>
        <strain evidence="1 2">Kim37-2</strain>
    </source>
</reference>